<dbReference type="InterPro" id="IPR015947">
    <property type="entry name" value="PUA-like_sf"/>
</dbReference>
<dbReference type="VEuPathDB" id="GiardiaDB:GMRT_14135"/>
<reference evidence="4 5" key="1">
    <citation type="submission" date="2019-05" db="EMBL/GenBank/DDBJ databases">
        <title>The compact genome of Giardia muris reveals important steps in the evolution of intestinal protozoan parasites.</title>
        <authorList>
            <person name="Xu F."/>
            <person name="Jimenez-Gonzalez A."/>
            <person name="Einarsson E."/>
            <person name="Astvaldsson A."/>
            <person name="Peirasmaki D."/>
            <person name="Eckmann L."/>
            <person name="Andersson J.O."/>
            <person name="Svard S.G."/>
            <person name="Jerlstrom-Hultqvist J."/>
        </authorList>
    </citation>
    <scope>NUCLEOTIDE SEQUENCE [LARGE SCALE GENOMIC DNA]</scope>
    <source>
        <strain evidence="4 5">Roberts-Thomson</strain>
    </source>
</reference>
<gene>
    <name evidence="4" type="ORF">GMRT_14135</name>
</gene>
<organism evidence="4 5">
    <name type="scientific">Giardia muris</name>
    <dbReference type="NCBI Taxonomy" id="5742"/>
    <lineage>
        <taxon>Eukaryota</taxon>
        <taxon>Metamonada</taxon>
        <taxon>Diplomonadida</taxon>
        <taxon>Hexamitidae</taxon>
        <taxon>Giardiinae</taxon>
        <taxon>Giardia</taxon>
    </lineage>
</organism>
<dbReference type="OrthoDB" id="10249667at2759"/>
<dbReference type="Gene3D" id="3.10.400.20">
    <property type="match status" value="1"/>
</dbReference>
<dbReference type="AlphaFoldDB" id="A0A4Z1STM8"/>
<evidence type="ECO:0000259" key="2">
    <source>
        <dbReference type="Pfam" id="PF17832"/>
    </source>
</evidence>
<dbReference type="PANTHER" id="PTHR22798">
    <property type="entry name" value="MCT-1 PROTEIN"/>
    <property type="match status" value="1"/>
</dbReference>
<dbReference type="Proteomes" id="UP000315496">
    <property type="component" value="Chromosome 2"/>
</dbReference>
<dbReference type="EMBL" id="VDLU01000002">
    <property type="protein sequence ID" value="TNJ28345.1"/>
    <property type="molecule type" value="Genomic_DNA"/>
</dbReference>
<dbReference type="PANTHER" id="PTHR22798:SF0">
    <property type="entry name" value="MALIGNANT T-CELL-AMPLIFIED SEQUENCE 1"/>
    <property type="match status" value="1"/>
</dbReference>
<dbReference type="GO" id="GO:0005737">
    <property type="term" value="C:cytoplasm"/>
    <property type="evidence" value="ECO:0007669"/>
    <property type="project" value="UniProtKB-SubCell"/>
</dbReference>
<evidence type="ECO:0000256" key="1">
    <source>
        <dbReference type="PIRNR" id="PIRNR005067"/>
    </source>
</evidence>
<dbReference type="PROSITE" id="PS50890">
    <property type="entry name" value="PUA"/>
    <property type="match status" value="1"/>
</dbReference>
<proteinExistence type="predicted"/>
<protein>
    <submittedName>
        <fullName evidence="4">MCT-1 protein-like protein</fullName>
    </submittedName>
</protein>
<evidence type="ECO:0000259" key="3">
    <source>
        <dbReference type="Pfam" id="PF26292"/>
    </source>
</evidence>
<comment type="caution">
    <text evidence="4">The sequence shown here is derived from an EMBL/GenBank/DDBJ whole genome shotgun (WGS) entry which is preliminary data.</text>
</comment>
<keyword evidence="5" id="KW-1185">Reference proteome</keyword>
<dbReference type="PIRSF" id="PIRSF005067">
    <property type="entry name" value="Tma_RNA-bind_prd"/>
    <property type="match status" value="1"/>
</dbReference>
<dbReference type="GO" id="GO:0001731">
    <property type="term" value="P:formation of translation preinitiation complex"/>
    <property type="evidence" value="ECO:0007669"/>
    <property type="project" value="TreeGrafter"/>
</dbReference>
<name>A0A4Z1STM8_GIAMU</name>
<feature type="domain" description="Eukaryotic translation initiation factor 2D-like PUA RNA-binding" evidence="3">
    <location>
        <begin position="112"/>
        <end position="181"/>
    </location>
</feature>
<dbReference type="InterPro" id="IPR048248">
    <property type="entry name" value="PUA_eIF2d-like"/>
</dbReference>
<dbReference type="SUPFAM" id="SSF88697">
    <property type="entry name" value="PUA domain-like"/>
    <property type="match status" value="1"/>
</dbReference>
<dbReference type="InterPro" id="IPR016437">
    <property type="entry name" value="MCT-1/Tma20"/>
</dbReference>
<dbReference type="Pfam" id="PF26292">
    <property type="entry name" value="PUA_elF2D"/>
    <property type="match status" value="1"/>
</dbReference>
<dbReference type="InterPro" id="IPR041366">
    <property type="entry name" value="Pre-PUA"/>
</dbReference>
<dbReference type="Pfam" id="PF17832">
    <property type="entry name" value="Pre-PUA"/>
    <property type="match status" value="1"/>
</dbReference>
<accession>A0A4Z1STM8</accession>
<keyword evidence="1" id="KW-0963">Cytoplasm</keyword>
<evidence type="ECO:0000313" key="4">
    <source>
        <dbReference type="EMBL" id="TNJ28345.1"/>
    </source>
</evidence>
<feature type="domain" description="Pre-PUA" evidence="2">
    <location>
        <begin position="11"/>
        <end position="101"/>
    </location>
</feature>
<sequence length="191" mass="21217">MQGFTRNSCINASLVKGSSVKKYAASLREQYPTLAEVIDEILPPKAEVTLVKCKDSIQLLVVTVDPNTTFNSTSKRFKRIFFWSLRDGVWLPTLRLLHLYPSFLPLAITDKGCPKNIFNGAQMMAPGVHIIDESLEIGTYVAVSIPEAPAFFIGRLLQTGADILAEGRHGAAIEVLHILDDGLWQLKDKYE</sequence>
<comment type="subcellular location">
    <subcellularLocation>
        <location evidence="1">Cytoplasm</location>
    </subcellularLocation>
</comment>
<evidence type="ECO:0000313" key="5">
    <source>
        <dbReference type="Proteomes" id="UP000315496"/>
    </source>
</evidence>